<evidence type="ECO:0000256" key="1">
    <source>
        <dbReference type="ARBA" id="ARBA00018672"/>
    </source>
</evidence>
<evidence type="ECO:0000313" key="6">
    <source>
        <dbReference type="EMBL" id="SHI77825.1"/>
    </source>
</evidence>
<dbReference type="EMBL" id="FQYQ01000005">
    <property type="protein sequence ID" value="SHI77825.1"/>
    <property type="molecule type" value="Genomic_DNA"/>
</dbReference>
<feature type="domain" description="Response regulatory" evidence="5">
    <location>
        <begin position="133"/>
        <end position="248"/>
    </location>
</feature>
<keyword evidence="7" id="KW-1185">Reference proteome</keyword>
<dbReference type="PROSITE" id="PS50110">
    <property type="entry name" value="RESPONSE_REGULATORY"/>
    <property type="match status" value="1"/>
</dbReference>
<dbReference type="RefSeq" id="WP_072913738.1">
    <property type="nucleotide sequence ID" value="NZ_FQYQ01000005.1"/>
</dbReference>
<reference evidence="6 7" key="1">
    <citation type="submission" date="2016-11" db="EMBL/GenBank/DDBJ databases">
        <authorList>
            <person name="Jaros S."/>
            <person name="Januszkiewicz K."/>
            <person name="Wedrychowicz H."/>
        </authorList>
    </citation>
    <scope>NUCLEOTIDE SEQUENCE [LARGE SCALE GENOMIC DNA]</scope>
    <source>
        <strain evidence="6 7">DSM 14809</strain>
    </source>
</reference>
<dbReference type="SUPFAM" id="SSF52172">
    <property type="entry name" value="CheY-like"/>
    <property type="match status" value="1"/>
</dbReference>
<feature type="modified residue" description="4-aspartylphosphate" evidence="4">
    <location>
        <position position="181"/>
    </location>
</feature>
<dbReference type="PANTHER" id="PTHR44591:SF3">
    <property type="entry name" value="RESPONSE REGULATORY DOMAIN-CONTAINING PROTEIN"/>
    <property type="match status" value="1"/>
</dbReference>
<dbReference type="Gene3D" id="3.40.50.2300">
    <property type="match status" value="1"/>
</dbReference>
<sequence length="253" mass="29288">MGQNQIMILGDKDSFIIRVLTKKLIDASLDVINTPMDVEEIDKHWADTALVTFYMEKDERLPDDIKTFLIDHLEDDDKRLIFIGEPIDVAAAEEGFPAHLIYKKLSRPLDYDEYISCVNSYNRQANAGELRKRILVVDDDVNFLNVMREWLEADYKISMATSGMRAIRWLAANKVDLILLDYEMPVTDGHQVLEMLRSEEDTKNIPVIFLTGNDSKETVMSVVNLKPQGYFLKTMPREEFLNKIKVFFMERAV</sequence>
<proteinExistence type="predicted"/>
<dbReference type="InterPro" id="IPR011006">
    <property type="entry name" value="CheY-like_superfamily"/>
</dbReference>
<dbReference type="Pfam" id="PF00072">
    <property type="entry name" value="Response_reg"/>
    <property type="match status" value="1"/>
</dbReference>
<gene>
    <name evidence="6" type="ORF">SAMN02745725_01067</name>
</gene>
<accession>A0A1M6DXD0</accession>
<dbReference type="InterPro" id="IPR050595">
    <property type="entry name" value="Bact_response_regulator"/>
</dbReference>
<dbReference type="AlphaFoldDB" id="A0A1M6DXD0"/>
<evidence type="ECO:0000313" key="7">
    <source>
        <dbReference type="Proteomes" id="UP000184185"/>
    </source>
</evidence>
<evidence type="ECO:0000256" key="4">
    <source>
        <dbReference type="PROSITE-ProRule" id="PRU00169"/>
    </source>
</evidence>
<keyword evidence="2 4" id="KW-0597">Phosphoprotein</keyword>
<protein>
    <recommendedName>
        <fullName evidence="1">Stage 0 sporulation protein A homolog</fullName>
    </recommendedName>
</protein>
<dbReference type="GO" id="GO:0000160">
    <property type="term" value="P:phosphorelay signal transduction system"/>
    <property type="evidence" value="ECO:0007669"/>
    <property type="project" value="InterPro"/>
</dbReference>
<evidence type="ECO:0000256" key="3">
    <source>
        <dbReference type="ARBA" id="ARBA00024867"/>
    </source>
</evidence>
<organism evidence="6 7">
    <name type="scientific">Pseudobutyrivibrio xylanivorans DSM 14809</name>
    <dbReference type="NCBI Taxonomy" id="1123012"/>
    <lineage>
        <taxon>Bacteria</taxon>
        <taxon>Bacillati</taxon>
        <taxon>Bacillota</taxon>
        <taxon>Clostridia</taxon>
        <taxon>Lachnospirales</taxon>
        <taxon>Lachnospiraceae</taxon>
        <taxon>Pseudobutyrivibrio</taxon>
    </lineage>
</organism>
<dbReference type="InterPro" id="IPR001789">
    <property type="entry name" value="Sig_transdc_resp-reg_receiver"/>
</dbReference>
<dbReference type="Proteomes" id="UP000184185">
    <property type="component" value="Unassembled WGS sequence"/>
</dbReference>
<dbReference type="SMART" id="SM00448">
    <property type="entry name" value="REC"/>
    <property type="match status" value="1"/>
</dbReference>
<evidence type="ECO:0000256" key="2">
    <source>
        <dbReference type="ARBA" id="ARBA00022553"/>
    </source>
</evidence>
<evidence type="ECO:0000259" key="5">
    <source>
        <dbReference type="PROSITE" id="PS50110"/>
    </source>
</evidence>
<comment type="function">
    <text evidence="3">May play the central regulatory role in sporulation. It may be an element of the effector pathway responsible for the activation of sporulation genes in response to nutritional stress. Spo0A may act in concert with spo0H (a sigma factor) to control the expression of some genes that are critical to the sporulation process.</text>
</comment>
<dbReference type="PANTHER" id="PTHR44591">
    <property type="entry name" value="STRESS RESPONSE REGULATOR PROTEIN 1"/>
    <property type="match status" value="1"/>
</dbReference>
<name>A0A1M6DXD0_PSEXY</name>